<organism evidence="1 2">
    <name type="scientific">Bacillus inaquosorum KCTC 13429</name>
    <dbReference type="NCBI Taxonomy" id="1236548"/>
    <lineage>
        <taxon>Bacteria</taxon>
        <taxon>Bacillati</taxon>
        <taxon>Bacillota</taxon>
        <taxon>Bacilli</taxon>
        <taxon>Bacillales</taxon>
        <taxon>Bacillaceae</taxon>
        <taxon>Bacillus</taxon>
    </lineage>
</organism>
<name>A0A9W5PDI6_9BACI</name>
<accession>A0A9W5PDI6</accession>
<dbReference type="AlphaFoldDB" id="A0A9W5PDI6"/>
<proteinExistence type="predicted"/>
<evidence type="ECO:0000313" key="2">
    <source>
        <dbReference type="Proteomes" id="UP000011182"/>
    </source>
</evidence>
<evidence type="ECO:0000313" key="1">
    <source>
        <dbReference type="EMBL" id="ELS61802.1"/>
    </source>
</evidence>
<gene>
    <name evidence="1" type="ORF">BSI_08810</name>
</gene>
<dbReference type="EMBL" id="AMXN01000002">
    <property type="protein sequence ID" value="ELS61802.1"/>
    <property type="molecule type" value="Genomic_DNA"/>
</dbReference>
<sequence>MDAALFFYAKKDTKHFPSVGYKTIPLGKNKKDYEMEGF</sequence>
<reference evidence="1 2" key="1">
    <citation type="journal article" date="2014" name="Syst. Appl. Microbiol.">
        <title>Genomic insights into the taxonomic status of the three subspecies of Bacillus subtilis.</title>
        <authorList>
            <person name="Yi H."/>
            <person name="Chun J."/>
            <person name="Cha C.J."/>
        </authorList>
    </citation>
    <scope>NUCLEOTIDE SEQUENCE [LARGE SCALE GENOMIC DNA]</scope>
    <source>
        <strain evidence="1 2">KCTC 13429</strain>
    </source>
</reference>
<protein>
    <submittedName>
        <fullName evidence="1">Uncharacterized protein</fullName>
    </submittedName>
</protein>
<dbReference type="Proteomes" id="UP000011182">
    <property type="component" value="Unassembled WGS sequence"/>
</dbReference>
<comment type="caution">
    <text evidence="1">The sequence shown here is derived from an EMBL/GenBank/DDBJ whole genome shotgun (WGS) entry which is preliminary data.</text>
</comment>
<keyword evidence="2" id="KW-1185">Reference proteome</keyword>